<dbReference type="EMBL" id="JAEFBK010000003">
    <property type="protein sequence ID" value="KAG7627143.1"/>
    <property type="molecule type" value="Genomic_DNA"/>
</dbReference>
<evidence type="ECO:0000256" key="4">
    <source>
        <dbReference type="ARBA" id="ARBA00022741"/>
    </source>
</evidence>
<keyword evidence="2" id="KW-0548">Nucleotidyltransferase</keyword>
<evidence type="ECO:0000256" key="5">
    <source>
        <dbReference type="ARBA" id="ARBA00022759"/>
    </source>
</evidence>
<dbReference type="Pfam" id="PF13650">
    <property type="entry name" value="Asp_protease_2"/>
    <property type="match status" value="1"/>
</dbReference>
<organism evidence="12 13">
    <name type="scientific">Arabidopsis thaliana x Arabidopsis arenosa</name>
    <dbReference type="NCBI Taxonomy" id="1240361"/>
    <lineage>
        <taxon>Eukaryota</taxon>
        <taxon>Viridiplantae</taxon>
        <taxon>Streptophyta</taxon>
        <taxon>Embryophyta</taxon>
        <taxon>Tracheophyta</taxon>
        <taxon>Spermatophyta</taxon>
        <taxon>Magnoliopsida</taxon>
        <taxon>eudicotyledons</taxon>
        <taxon>Gunneridae</taxon>
        <taxon>Pentapetalae</taxon>
        <taxon>rosids</taxon>
        <taxon>malvids</taxon>
        <taxon>Brassicales</taxon>
        <taxon>Brassicaceae</taxon>
        <taxon>Camelineae</taxon>
        <taxon>Arabidopsis</taxon>
    </lineage>
</organism>
<dbReference type="GO" id="GO:0004519">
    <property type="term" value="F:endonuclease activity"/>
    <property type="evidence" value="ECO:0007669"/>
    <property type="project" value="UniProtKB-KW"/>
</dbReference>
<keyword evidence="4" id="KW-0547">Nucleotide-binding</keyword>
<dbReference type="Pfam" id="PF17921">
    <property type="entry name" value="Integrase_H2C2"/>
    <property type="match status" value="1"/>
</dbReference>
<dbReference type="GO" id="GO:0003677">
    <property type="term" value="F:DNA binding"/>
    <property type="evidence" value="ECO:0007669"/>
    <property type="project" value="InterPro"/>
</dbReference>
<feature type="domain" description="RecA family profile 2" evidence="11">
    <location>
        <begin position="763"/>
        <end position="797"/>
    </location>
</feature>
<dbReference type="GO" id="GO:0003964">
    <property type="term" value="F:RNA-directed DNA polymerase activity"/>
    <property type="evidence" value="ECO:0007669"/>
    <property type="project" value="UniProtKB-KW"/>
</dbReference>
<dbReference type="InterPro" id="IPR024752">
    <property type="entry name" value="Myb/SANT-like_dom"/>
</dbReference>
<evidence type="ECO:0000256" key="1">
    <source>
        <dbReference type="ARBA" id="ARBA00022679"/>
    </source>
</evidence>
<feature type="compositionally biased region" description="Polar residues" evidence="10">
    <location>
        <begin position="2704"/>
        <end position="2718"/>
    </location>
</feature>
<feature type="region of interest" description="Disordered" evidence="10">
    <location>
        <begin position="1949"/>
        <end position="1974"/>
    </location>
</feature>
<dbReference type="PANTHER" id="PTHR37984">
    <property type="entry name" value="PROTEIN CBG26694"/>
    <property type="match status" value="1"/>
</dbReference>
<feature type="region of interest" description="Disordered" evidence="10">
    <location>
        <begin position="2704"/>
        <end position="2823"/>
    </location>
</feature>
<proteinExistence type="predicted"/>
<keyword evidence="3" id="KW-0540">Nuclease</keyword>
<dbReference type="Pfam" id="PF03078">
    <property type="entry name" value="ATHILA"/>
    <property type="match status" value="3"/>
</dbReference>
<dbReference type="GO" id="GO:0008094">
    <property type="term" value="F:ATP-dependent activity, acting on DNA"/>
    <property type="evidence" value="ECO:0007669"/>
    <property type="project" value="InterPro"/>
</dbReference>
<keyword evidence="13" id="KW-1185">Reference proteome</keyword>
<keyword evidence="9" id="KW-0175">Coiled coil</keyword>
<feature type="region of interest" description="Disordered" evidence="10">
    <location>
        <begin position="1150"/>
        <end position="1187"/>
    </location>
</feature>
<dbReference type="Pfam" id="PF12776">
    <property type="entry name" value="Myb_DNA-bind_3"/>
    <property type="match status" value="1"/>
</dbReference>
<feature type="region of interest" description="Disordered" evidence="10">
    <location>
        <begin position="1719"/>
        <end position="1763"/>
    </location>
</feature>
<feature type="compositionally biased region" description="Basic and acidic residues" evidence="10">
    <location>
        <begin position="1170"/>
        <end position="1179"/>
    </location>
</feature>
<name>A0A8T2EZY8_9BRAS</name>
<feature type="compositionally biased region" description="Basic and acidic residues" evidence="10">
    <location>
        <begin position="2761"/>
        <end position="2777"/>
    </location>
</feature>
<dbReference type="GO" id="GO:0005524">
    <property type="term" value="F:ATP binding"/>
    <property type="evidence" value="ECO:0007669"/>
    <property type="project" value="UniProtKB-KW"/>
</dbReference>
<evidence type="ECO:0000256" key="6">
    <source>
        <dbReference type="ARBA" id="ARBA00022801"/>
    </source>
</evidence>
<dbReference type="InterPro" id="IPR020587">
    <property type="entry name" value="RecA_monomer-monomer_interface"/>
</dbReference>
<evidence type="ECO:0000256" key="2">
    <source>
        <dbReference type="ARBA" id="ARBA00022695"/>
    </source>
</evidence>
<reference evidence="12 13" key="1">
    <citation type="submission" date="2020-12" db="EMBL/GenBank/DDBJ databases">
        <title>Concerted genomic and epigenomic changes stabilize Arabidopsis allopolyploids.</title>
        <authorList>
            <person name="Chen Z."/>
        </authorList>
    </citation>
    <scope>NUCLEOTIDE SEQUENCE [LARGE SCALE GENOMIC DNA]</scope>
    <source>
        <strain evidence="12">Allo738</strain>
        <tissue evidence="12">Leaf</tissue>
    </source>
</reference>
<dbReference type="InterPro" id="IPR041373">
    <property type="entry name" value="RT_RNaseH"/>
</dbReference>
<keyword evidence="7" id="KW-0067">ATP-binding</keyword>
<comment type="caution">
    <text evidence="12">The sequence shown here is derived from an EMBL/GenBank/DDBJ whole genome shotgun (WGS) entry which is preliminary data.</text>
</comment>
<protein>
    <submittedName>
        <fullName evidence="12">P-loop containing nucleoside triphosphate hydrolase</fullName>
    </submittedName>
</protein>
<dbReference type="InterPro" id="IPR004312">
    <property type="entry name" value="ATHILA_Orf1_C"/>
</dbReference>
<dbReference type="CDD" id="cd00303">
    <property type="entry name" value="retropepsin_like"/>
    <property type="match status" value="2"/>
</dbReference>
<keyword evidence="6 12" id="KW-0378">Hydrolase</keyword>
<feature type="compositionally biased region" description="Polar residues" evidence="10">
    <location>
        <begin position="2811"/>
        <end position="2823"/>
    </location>
</feature>
<feature type="coiled-coil region" evidence="9">
    <location>
        <begin position="845"/>
        <end position="879"/>
    </location>
</feature>
<dbReference type="Pfam" id="PF00154">
    <property type="entry name" value="RecA_N"/>
    <property type="match status" value="1"/>
</dbReference>
<evidence type="ECO:0000256" key="10">
    <source>
        <dbReference type="SAM" id="MobiDB-lite"/>
    </source>
</evidence>
<evidence type="ECO:0000256" key="8">
    <source>
        <dbReference type="ARBA" id="ARBA00022918"/>
    </source>
</evidence>
<keyword evidence="1" id="KW-0808">Transferase</keyword>
<evidence type="ECO:0000259" key="11">
    <source>
        <dbReference type="PROSITE" id="PS50163"/>
    </source>
</evidence>
<dbReference type="InterPro" id="IPR049428">
    <property type="entry name" value="RecA-like_N"/>
</dbReference>
<dbReference type="PANTHER" id="PTHR37984:SF5">
    <property type="entry name" value="PROTEIN NYNRIN-LIKE"/>
    <property type="match status" value="1"/>
</dbReference>
<keyword evidence="8" id="KW-0695">RNA-directed DNA polymerase</keyword>
<dbReference type="Proteomes" id="UP000694240">
    <property type="component" value="Chromosome 3"/>
</dbReference>
<evidence type="ECO:0000256" key="3">
    <source>
        <dbReference type="ARBA" id="ARBA00022722"/>
    </source>
</evidence>
<dbReference type="InterPro" id="IPR041588">
    <property type="entry name" value="Integrase_H2C2"/>
</dbReference>
<feature type="compositionally biased region" description="Basic and acidic residues" evidence="10">
    <location>
        <begin position="2719"/>
        <end position="2733"/>
    </location>
</feature>
<keyword evidence="5" id="KW-0255">Endonuclease</keyword>
<dbReference type="PROSITE" id="PS50163">
    <property type="entry name" value="RECA_3"/>
    <property type="match status" value="1"/>
</dbReference>
<evidence type="ECO:0000313" key="13">
    <source>
        <dbReference type="Proteomes" id="UP000694240"/>
    </source>
</evidence>
<evidence type="ECO:0000313" key="12">
    <source>
        <dbReference type="EMBL" id="KAG7627143.1"/>
    </source>
</evidence>
<evidence type="ECO:0000256" key="9">
    <source>
        <dbReference type="SAM" id="Coils"/>
    </source>
</evidence>
<evidence type="ECO:0000256" key="7">
    <source>
        <dbReference type="ARBA" id="ARBA00022840"/>
    </source>
</evidence>
<gene>
    <name evidence="12" type="ORF">ISN45_At03g033400</name>
</gene>
<dbReference type="InterPro" id="IPR050951">
    <property type="entry name" value="Retrovirus_Pol_polyprotein"/>
</dbReference>
<feature type="compositionally biased region" description="Basic and acidic residues" evidence="10">
    <location>
        <begin position="2741"/>
        <end position="2750"/>
    </location>
</feature>
<dbReference type="CDD" id="cd09274">
    <property type="entry name" value="RNase_HI_RT_Ty3"/>
    <property type="match status" value="1"/>
</dbReference>
<accession>A0A8T2EZY8</accession>
<dbReference type="GO" id="GO:0016787">
    <property type="term" value="F:hydrolase activity"/>
    <property type="evidence" value="ECO:0007669"/>
    <property type="project" value="UniProtKB-KW"/>
</dbReference>
<dbReference type="Pfam" id="PF17917">
    <property type="entry name" value="RT_RNaseH"/>
    <property type="match status" value="1"/>
</dbReference>
<sequence>MLEVEEDVEESDMDISTEQPLVVHEENNRPQASVSVVSEVAYYTTMKVRGYHEKRFIFVLLDTGSTHNFMDPKTAELLGVKVTHAGCSTVSVADGSQLGVRGKVDKFKWEFHGTKFQVDFMIIPLGNSDVVLGVQWLITLGDITWNLKKLEMSFVTDNTRVRLHGIKQGSVREVKTLKFNKQQESQVQISMICANTVIAEHETQICALNDLMDELGGAVIFSKIDLRAGYHQVRMDPTDICKTAFKTHCGHFEYVFLYERTPSTLTLGVLDYERTQSFAKGSKCEFATDKVEYLGHYIAADGVSTDPNKIQAVADWPIPQTLKQLRDDAAPAFQLLKSALCNTPVLALPLFDKPFIVETDACTQGIGVVLMQEGHPLAYISCHLKGKQLNLSIYEKELLAVVFAVQKWMHYLLPNHFIINTDQRSLKYLLEQRLNTPIQQQWLPKLLEFDYEIQYRHGKENVATDALSRVEGAEVLHMAMSVLECDLLKDIQKHYETDSELSSLIKALQADPASKKHFSWVQSVLRRKSKIVVPNDVGLRNSILLWMHCSGSGGHSGRDATYQKVKGLFYWKGMAVDIQTYIRSCSVCQQCKYDTTTSPGLLQPLPIPETIWTDISMDFIDGLPLSFGKYVIFVVVDRLIKAAHFMALAHPYTAMYVAQVFMDNVFKLYGCPKSIGRVVEIYGPEASGKTALALHVIAEAQKQGENLLLSQPDCGKQALSLVDTLIQSGSVDVIVVDSVVALVPKGELRERWVRSKLSTFGGFGGPTEVTCGGNALKFYAPMRLDIKRIGLIKKGEEREENFKWTSNREIIFFDLYDQAIAMGNYRIKDPTPLGREFILDKFNKKFNLNINYQFFKEKLDQLKRKYKKYKELMKKSTGISVDTTTSVISASNSWWQKREVCKIIKSFKRNPPEIWDVMQRCFILYEVHSQPQFSVNQRREQLMNDGLDNDEGHVYFETYDGDMQDSQVPETQENEEVYCVNIDDQTRQSNEISSRGSRRKQSFETTLTDTITSLREFQRQSLQQMCPNCFDEDDYNEFDMAMKIFESMDLPNDTDFYWACIHAFKEEIFWRKYFINTSENPVEDKLKFLQALTGYTRDNEYVGKRSVWNSAITPVLTRNACVDKNSASEFQPRGNKTVEGPRRVNLNEGVRIEEPLNATPIRASVPRQSDNTEKRKATTSEKGQGHVTEATKFQNAHANGLPCNNMFEAAQTSTKAEVEAFRRTYVAEGASIATTQSTILMLSSSDSSFGTPNSPSTSISFSTEELMDTEIGSISPIGVKVDLNKSIYSTTKSTIVILDFLKYSATTSKANPSTATLYLSLDHEVECSHHHFSPSLDPLVEHIHHHLSPFTRPLVKQQRRHLSSFTQSPPLNPMVESHHHRSLDKSFCHQVEFHHHPPLDIILDCQLQSLLNSSLNQTFEHKEEKKTPANHSTHYSTTWVEESTGTVSNTDMEMIDSTLKGILCRTKGKKILKGDLNDAPPVMLLLIHLCGYMKWALTNVKKRVRVYLCIGSVVTLILIACGVPLKEPWFEPRTMDIDHMRSYEFLEHDMLFRMDLLLKTCHRGDMTSLSQVSTGQSLVSKGSHKFQRGIHHTSLGSTGGRRKLCSLDLAARIQDFSRLEVYATAVLAAAEDKRSSIFVAVLAVREGMRSSTLKDLELKQNRATLQWPESNHRIPLTTNSVYFSTEGHLCCMRTRSTGNQNLLFDDNINRIARELRKRRTTVNHVPQQPLEMAEEQNQQNGPANIGAGDAPRDHRQRKGIAPPAIQNNNFEIKSASLLSTHYRGVLPRIRMLLDTASNGNFQNKDVEEDWELVENLAQSDGNYNEDCDRTVRGTTDSDNKHRKDIKALNDKLDKILLSQLKHVHFLVDDEKYQVQDREGNQLEEVSYINNNQGGYKGYNNFKTNNPNLSYRSTNVANPQDQVYPTQQQQGQNKPFVPYNQGFVPKQQFQENYQQPPPPRFAPQQNQGPAAPDAEMKQMVQQLLQGQASSSMEIAKKLSKLHHKLDCSYNDLNAKVEALNTKVRYLEGQSASTSAPKVTGLPGKSIQNPKEYATAHAITICHDRELPTRPVPDFITGDSDVQEGEASTQVEVYVVEFNHSAGSRHLTQSTSEEKAAIIERMVKRFKPTPLPSRALPWTFRKAWMERYKSVAAKQLDEIEAMMPLMEVLNLIPDPHKDMRNLILERIKIDCLCDLGASVSLMPLSVARRLEFIQYKPCDLTLILADRSSRKPFGMLKDLPVMINGVEVPTDFVVLDMEVKHKDPLILGRPFLASVGAVIDVREGKIGFIMSNYSGESSMDPDYNVDEAESWSARPREQHVYQSFRDEFERSAAGQSWRKETKLLNKLDEVTVEEYIKFFEMNDFWGTRYPCYETLAQLGLLEDVQHLFEKCHLETLMSYPYPAYKEETIKFLSTLQVEMYEALIDFELDTMGGKGTKPIFDREELKDLWAIIGNNLPLNSARSKSNQIQSLVIRYFRRSVANVFYSRESTGTVSNTDMEMIDSALTGILHRKKGKNVLRGDLNNAPPLMPLLIHLCGYRKWAMMNGKKKVRGALCVGGVVTPILQACGVPLKKPGLAPRMMDLNHLRRCEFLKFDMAGDFHRYRFEHSSIKIANIVLPCIDATRILGGRNIDFKPALEELYFEGSPPTEEISHTEGATTEDIDETDDIDEAENNSKLQKWCMKQDKLLAKCLKAIKFMKNKLSCSSSTTAIPQGHLSQEMPSKRYDAPEPRELEIPHVPARHSSFEPRESGWKRRTTLTRSNSRSERLLQSHSLRDRGAGRSRRREVEFPQSGAGRQRADEVEYPPAGADTEQGGSSMAWEQSQAAIDEQLRSFFD</sequence>